<dbReference type="GO" id="GO:0019843">
    <property type="term" value="F:rRNA binding"/>
    <property type="evidence" value="ECO:0007669"/>
    <property type="project" value="UniProtKB-UniRule"/>
</dbReference>
<keyword evidence="6 9" id="KW-0689">Ribosomal protein</keyword>
<dbReference type="Gene3D" id="3.30.190.20">
    <property type="match status" value="1"/>
</dbReference>
<evidence type="ECO:0000256" key="4">
    <source>
        <dbReference type="ARBA" id="ARBA00022845"/>
    </source>
</evidence>
<keyword evidence="2 9" id="KW-0678">Repressor</keyword>
<dbReference type="GO" id="GO:0000049">
    <property type="term" value="F:tRNA binding"/>
    <property type="evidence" value="ECO:0007669"/>
    <property type="project" value="UniProtKB-KW"/>
</dbReference>
<reference evidence="10 11" key="1">
    <citation type="journal article" date="2016" name="Nat. Commun.">
        <title>Thousands of microbial genomes shed light on interconnected biogeochemical processes in an aquifer system.</title>
        <authorList>
            <person name="Anantharaman K."/>
            <person name="Brown C.T."/>
            <person name="Hug L.A."/>
            <person name="Sharon I."/>
            <person name="Castelle C.J."/>
            <person name="Probst A.J."/>
            <person name="Thomas B.C."/>
            <person name="Singh A."/>
            <person name="Wilkins M.J."/>
            <person name="Karaoz U."/>
            <person name="Brodie E.L."/>
            <person name="Williams K.H."/>
            <person name="Hubbard S.S."/>
            <person name="Banfield J.F."/>
        </authorList>
    </citation>
    <scope>NUCLEOTIDE SEQUENCE [LARGE SCALE GENOMIC DNA]</scope>
</reference>
<dbReference type="PIRSF" id="PIRSF002155">
    <property type="entry name" value="Ribosomal_L1"/>
    <property type="match status" value="1"/>
</dbReference>
<comment type="function">
    <text evidence="9">Binds directly to 23S rRNA. The L1 stalk is quite mobile in the ribosome, and is involved in E site tRNA release.</text>
</comment>
<gene>
    <name evidence="9" type="primary">rplA</name>
    <name evidence="10" type="ORF">A2841_00935</name>
</gene>
<keyword evidence="9" id="KW-0820">tRNA-binding</keyword>
<dbReference type="EMBL" id="MFKP01000036">
    <property type="protein sequence ID" value="OGG43582.1"/>
    <property type="molecule type" value="Genomic_DNA"/>
</dbReference>
<protein>
    <recommendedName>
        <fullName evidence="8 9">Large ribosomal subunit protein uL1</fullName>
    </recommendedName>
</protein>
<evidence type="ECO:0000256" key="2">
    <source>
        <dbReference type="ARBA" id="ARBA00022491"/>
    </source>
</evidence>
<dbReference type="AlphaFoldDB" id="A0A1F6C3I5"/>
<keyword evidence="4 9" id="KW-0810">Translation regulation</keyword>
<name>A0A1F6C3I5_9BACT</name>
<dbReference type="Gene3D" id="3.40.50.790">
    <property type="match status" value="1"/>
</dbReference>
<dbReference type="InterPro" id="IPR002143">
    <property type="entry name" value="Ribosomal_uL1"/>
</dbReference>
<evidence type="ECO:0000256" key="3">
    <source>
        <dbReference type="ARBA" id="ARBA00022730"/>
    </source>
</evidence>
<dbReference type="FunFam" id="3.40.50.790:FF:000001">
    <property type="entry name" value="50S ribosomal protein L1"/>
    <property type="match status" value="1"/>
</dbReference>
<dbReference type="GO" id="GO:0006412">
    <property type="term" value="P:translation"/>
    <property type="evidence" value="ECO:0007669"/>
    <property type="project" value="UniProtKB-UniRule"/>
</dbReference>
<comment type="similarity">
    <text evidence="1 9">Belongs to the universal ribosomal protein uL1 family.</text>
</comment>
<evidence type="ECO:0000256" key="9">
    <source>
        <dbReference type="HAMAP-Rule" id="MF_01318"/>
    </source>
</evidence>
<dbReference type="InterPro" id="IPR028364">
    <property type="entry name" value="Ribosomal_uL1/biogenesis"/>
</dbReference>
<dbReference type="GO" id="GO:0003735">
    <property type="term" value="F:structural constituent of ribosome"/>
    <property type="evidence" value="ECO:0007669"/>
    <property type="project" value="InterPro"/>
</dbReference>
<keyword evidence="7 9" id="KW-0687">Ribonucleoprotein</keyword>
<dbReference type="GO" id="GO:0015934">
    <property type="term" value="C:large ribosomal subunit"/>
    <property type="evidence" value="ECO:0007669"/>
    <property type="project" value="InterPro"/>
</dbReference>
<dbReference type="SUPFAM" id="SSF56808">
    <property type="entry name" value="Ribosomal protein L1"/>
    <property type="match status" value="1"/>
</dbReference>
<comment type="function">
    <text evidence="9">Protein L1 is also a translational repressor protein, it controls the translation of the L11 operon by binding to its mRNA.</text>
</comment>
<dbReference type="InterPro" id="IPR005878">
    <property type="entry name" value="Ribosom_uL1_bac-type"/>
</dbReference>
<evidence type="ECO:0000256" key="5">
    <source>
        <dbReference type="ARBA" id="ARBA00022884"/>
    </source>
</evidence>
<organism evidence="10 11">
    <name type="scientific">Candidatus Kaiserbacteria bacterium RIFCSPHIGHO2_01_FULL_48_10</name>
    <dbReference type="NCBI Taxonomy" id="1798476"/>
    <lineage>
        <taxon>Bacteria</taxon>
        <taxon>Candidatus Kaiseribacteriota</taxon>
    </lineage>
</organism>
<dbReference type="InterPro" id="IPR016095">
    <property type="entry name" value="Ribosomal_uL1_3-a/b-sand"/>
</dbReference>
<comment type="caution">
    <text evidence="10">The sequence shown here is derived from an EMBL/GenBank/DDBJ whole genome shotgun (WGS) entry which is preliminary data.</text>
</comment>
<proteinExistence type="inferred from homology"/>
<evidence type="ECO:0000256" key="8">
    <source>
        <dbReference type="ARBA" id="ARBA00035241"/>
    </source>
</evidence>
<dbReference type="PANTHER" id="PTHR36427:SF3">
    <property type="entry name" value="LARGE RIBOSOMAL SUBUNIT PROTEIN UL1M"/>
    <property type="match status" value="1"/>
</dbReference>
<dbReference type="GO" id="GO:0006417">
    <property type="term" value="P:regulation of translation"/>
    <property type="evidence" value="ECO:0007669"/>
    <property type="project" value="UniProtKB-KW"/>
</dbReference>
<dbReference type="InterPro" id="IPR023674">
    <property type="entry name" value="Ribosomal_uL1-like"/>
</dbReference>
<evidence type="ECO:0000256" key="6">
    <source>
        <dbReference type="ARBA" id="ARBA00022980"/>
    </source>
</evidence>
<evidence type="ECO:0000256" key="7">
    <source>
        <dbReference type="ARBA" id="ARBA00023274"/>
    </source>
</evidence>
<dbReference type="CDD" id="cd00403">
    <property type="entry name" value="Ribosomal_L1"/>
    <property type="match status" value="1"/>
</dbReference>
<dbReference type="PANTHER" id="PTHR36427">
    <property type="entry name" value="54S RIBOSOMAL PROTEIN L1, MITOCHONDRIAL"/>
    <property type="match status" value="1"/>
</dbReference>
<sequence length="226" mass="24254">MKRSKAYTAAQKLIESGKQYSVAEAVDIIKKTAKTKFDSSVEVHMKLGIDPKLADQIVRGSCVLPHGTGKKIRIAVFAEGEDAAIALQNGAAIAGSDEIIKGIKETGVCDFDIAVAVPSMMKKLSAVAKTLGQKGLMPNPRNETITTNVKKTLDDLQKGKITFRNDDSGNMHQLVGKASWDAQKLVENIQQFVSAIRKIKPSSAKGTYIQSITVKSTMGPGIKVTP</sequence>
<keyword evidence="3 9" id="KW-0699">rRNA-binding</keyword>
<dbReference type="NCBIfam" id="TIGR01169">
    <property type="entry name" value="rplA_bact"/>
    <property type="match status" value="1"/>
</dbReference>
<dbReference type="HAMAP" id="MF_01318_B">
    <property type="entry name" value="Ribosomal_uL1_B"/>
    <property type="match status" value="1"/>
</dbReference>
<dbReference type="Pfam" id="PF00687">
    <property type="entry name" value="Ribosomal_L1"/>
    <property type="match status" value="1"/>
</dbReference>
<comment type="subunit">
    <text evidence="9">Part of the 50S ribosomal subunit.</text>
</comment>
<keyword evidence="5 9" id="KW-0694">RNA-binding</keyword>
<dbReference type="Proteomes" id="UP000178249">
    <property type="component" value="Unassembled WGS sequence"/>
</dbReference>
<evidence type="ECO:0000313" key="10">
    <source>
        <dbReference type="EMBL" id="OGG43582.1"/>
    </source>
</evidence>
<evidence type="ECO:0000313" key="11">
    <source>
        <dbReference type="Proteomes" id="UP000178249"/>
    </source>
</evidence>
<evidence type="ECO:0000256" key="1">
    <source>
        <dbReference type="ARBA" id="ARBA00010531"/>
    </source>
</evidence>
<accession>A0A1F6C3I5</accession>